<evidence type="ECO:0000256" key="1">
    <source>
        <dbReference type="SAM" id="MobiDB-lite"/>
    </source>
</evidence>
<dbReference type="EMBL" id="MN738881">
    <property type="protein sequence ID" value="QHT29639.1"/>
    <property type="molecule type" value="Genomic_DNA"/>
</dbReference>
<proteinExistence type="predicted"/>
<accession>A0A6C0EMW2</accession>
<name>A0A6C0EMW2_9ZZZZ</name>
<reference evidence="2" key="1">
    <citation type="journal article" date="2020" name="Nature">
        <title>Giant virus diversity and host interactions through global metagenomics.</title>
        <authorList>
            <person name="Schulz F."/>
            <person name="Roux S."/>
            <person name="Paez-Espino D."/>
            <person name="Jungbluth S."/>
            <person name="Walsh D.A."/>
            <person name="Denef V.J."/>
            <person name="McMahon K.D."/>
            <person name="Konstantinidis K.T."/>
            <person name="Eloe-Fadrosh E.A."/>
            <person name="Kyrpides N.C."/>
            <person name="Woyke T."/>
        </authorList>
    </citation>
    <scope>NUCLEOTIDE SEQUENCE</scope>
    <source>
        <strain evidence="2">GVMAG-M-3300009068-24</strain>
    </source>
</reference>
<feature type="region of interest" description="Disordered" evidence="1">
    <location>
        <begin position="1"/>
        <end position="23"/>
    </location>
</feature>
<dbReference type="AlphaFoldDB" id="A0A6C0EMW2"/>
<protein>
    <recommendedName>
        <fullName evidence="3">BclA C-terminal domain-containing protein</fullName>
    </recommendedName>
</protein>
<dbReference type="Gene3D" id="2.60.120.40">
    <property type="match status" value="1"/>
</dbReference>
<evidence type="ECO:0008006" key="3">
    <source>
        <dbReference type="Google" id="ProtNLM"/>
    </source>
</evidence>
<sequence length="130" mass="13554">MPPDNTDTVAPGTDVLFPNDGPTFGSDVTRSGPGAFKLAKIGVYQVSFQVSVSEAGQLCLTLNTQEQDYTVVGRATGTSQIVGMFLIATTTPNSILTVRNPATETTALTITLISGGTKPVSAHVIITRLN</sequence>
<organism evidence="2">
    <name type="scientific">viral metagenome</name>
    <dbReference type="NCBI Taxonomy" id="1070528"/>
    <lineage>
        <taxon>unclassified sequences</taxon>
        <taxon>metagenomes</taxon>
        <taxon>organismal metagenomes</taxon>
    </lineage>
</organism>
<evidence type="ECO:0000313" key="2">
    <source>
        <dbReference type="EMBL" id="QHT29639.1"/>
    </source>
</evidence>
<dbReference type="InterPro" id="IPR008983">
    <property type="entry name" value="Tumour_necrosis_fac-like_dom"/>
</dbReference>